<gene>
    <name evidence="9" type="primary">THI80</name>
    <name evidence="9" type="ORF">Sste5346_004354</name>
</gene>
<sequence>MASTSTAPDSPLYEWFPARLLQKKPRDKANPYAVVVLNQPLTSLEPAQRVWQRAQYRVAADGGANELHSAAKTAGQDFKDLDVIIGDLDSLRPDVQQYFEVEVDGRSTEVIHDSNQYSTDFTKAVKLVRDRKPGINVVALGGLGGRVDQGVSQLHHLYLFDERRRDATSGNYRIDWSDETAVYGSTFLLTSDSLTFLLLPGRHRIHVREKLGDGDSSQPTEEVFAKHIGILPMQGPSIITTTGLEWDITDWPTEFGGQMSTSNHVLPETQVVEVLTNRSVVFTIALKEEWQTK</sequence>
<dbReference type="GO" id="GO:0004788">
    <property type="term" value="F:thiamine diphosphokinase activity"/>
    <property type="evidence" value="ECO:0007669"/>
    <property type="project" value="UniProtKB-EC"/>
</dbReference>
<dbReference type="CDD" id="cd07995">
    <property type="entry name" value="TPK"/>
    <property type="match status" value="1"/>
</dbReference>
<evidence type="ECO:0000256" key="7">
    <source>
        <dbReference type="PIRNR" id="PIRNR031057"/>
    </source>
</evidence>
<evidence type="ECO:0000256" key="6">
    <source>
        <dbReference type="ARBA" id="ARBA00022840"/>
    </source>
</evidence>
<dbReference type="InterPro" id="IPR007373">
    <property type="entry name" value="Thiamin_PyroPKinase_B1-bd"/>
</dbReference>
<dbReference type="InterPro" id="IPR036371">
    <property type="entry name" value="TPK_B1-bd_sf"/>
</dbReference>
<dbReference type="Gene3D" id="2.60.120.320">
    <property type="entry name" value="Thiamin pyrophosphokinase, thiamin-binding domain"/>
    <property type="match status" value="1"/>
</dbReference>
<dbReference type="InterPro" id="IPR007371">
    <property type="entry name" value="TPK_catalytic"/>
</dbReference>
<protein>
    <recommendedName>
        <fullName evidence="7">Thiamine pyrophosphokinase</fullName>
        <ecNumber evidence="7">2.7.6.2</ecNumber>
    </recommendedName>
</protein>
<evidence type="ECO:0000256" key="2">
    <source>
        <dbReference type="ARBA" id="ARBA00006785"/>
    </source>
</evidence>
<evidence type="ECO:0000256" key="5">
    <source>
        <dbReference type="ARBA" id="ARBA00022777"/>
    </source>
</evidence>
<dbReference type="PANTHER" id="PTHR13622">
    <property type="entry name" value="THIAMIN PYROPHOSPHOKINASE"/>
    <property type="match status" value="1"/>
</dbReference>
<dbReference type="SUPFAM" id="SSF63862">
    <property type="entry name" value="Thiamin pyrophosphokinase, substrate-binding domain"/>
    <property type="match status" value="1"/>
</dbReference>
<dbReference type="PANTHER" id="PTHR13622:SF8">
    <property type="entry name" value="THIAMIN PYROPHOSPHOKINASE 1"/>
    <property type="match status" value="1"/>
</dbReference>
<dbReference type="InterPro" id="IPR036759">
    <property type="entry name" value="TPK_catalytic_sf"/>
</dbReference>
<dbReference type="Gene3D" id="3.40.50.10240">
    <property type="entry name" value="Thiamin pyrophosphokinase, catalytic domain"/>
    <property type="match status" value="1"/>
</dbReference>
<evidence type="ECO:0000256" key="4">
    <source>
        <dbReference type="ARBA" id="ARBA00022741"/>
    </source>
</evidence>
<evidence type="ECO:0000313" key="10">
    <source>
        <dbReference type="Proteomes" id="UP001583186"/>
    </source>
</evidence>
<evidence type="ECO:0000259" key="8">
    <source>
        <dbReference type="SMART" id="SM00983"/>
    </source>
</evidence>
<comment type="similarity">
    <text evidence="2 7">Belongs to the thiamine pyrophosphokinase family.</text>
</comment>
<dbReference type="Pfam" id="PF04265">
    <property type="entry name" value="TPK_B1_binding"/>
    <property type="match status" value="1"/>
</dbReference>
<reference evidence="9 10" key="1">
    <citation type="journal article" date="2024" name="IMA Fungus">
        <title>IMA Genome - F19 : A genome assembly and annotation guide to empower mycologists, including annotated draft genome sequences of Ceratocystis pirilliformis, Diaporthe australafricana, Fusarium ophioides, Paecilomyces lecythidis, and Sporothrix stenoceras.</title>
        <authorList>
            <person name="Aylward J."/>
            <person name="Wilson A.M."/>
            <person name="Visagie C.M."/>
            <person name="Spraker J."/>
            <person name="Barnes I."/>
            <person name="Buitendag C."/>
            <person name="Ceriani C."/>
            <person name="Del Mar Angel L."/>
            <person name="du Plessis D."/>
            <person name="Fuchs T."/>
            <person name="Gasser K."/>
            <person name="Kramer D."/>
            <person name="Li W."/>
            <person name="Munsamy K."/>
            <person name="Piso A."/>
            <person name="Price J.L."/>
            <person name="Sonnekus B."/>
            <person name="Thomas C."/>
            <person name="van der Nest A."/>
            <person name="van Dijk A."/>
            <person name="van Heerden A."/>
            <person name="van Vuuren N."/>
            <person name="Yilmaz N."/>
            <person name="Duong T.A."/>
            <person name="van der Merwe N.A."/>
            <person name="Wingfield M.J."/>
            <person name="Wingfield B.D."/>
        </authorList>
    </citation>
    <scope>NUCLEOTIDE SEQUENCE [LARGE SCALE GENOMIC DNA]</scope>
    <source>
        <strain evidence="9 10">CMW 5346</strain>
    </source>
</reference>
<organism evidence="9 10">
    <name type="scientific">Sporothrix stenoceras</name>
    <dbReference type="NCBI Taxonomy" id="5173"/>
    <lineage>
        <taxon>Eukaryota</taxon>
        <taxon>Fungi</taxon>
        <taxon>Dikarya</taxon>
        <taxon>Ascomycota</taxon>
        <taxon>Pezizomycotina</taxon>
        <taxon>Sordariomycetes</taxon>
        <taxon>Sordariomycetidae</taxon>
        <taxon>Ophiostomatales</taxon>
        <taxon>Ophiostomataceae</taxon>
        <taxon>Sporothrix</taxon>
    </lineage>
</organism>
<evidence type="ECO:0000256" key="1">
    <source>
        <dbReference type="ARBA" id="ARBA00005078"/>
    </source>
</evidence>
<comment type="catalytic activity">
    <reaction evidence="7">
        <text>thiamine + ATP = thiamine diphosphate + AMP + H(+)</text>
        <dbReference type="Rhea" id="RHEA:11576"/>
        <dbReference type="ChEBI" id="CHEBI:15378"/>
        <dbReference type="ChEBI" id="CHEBI:18385"/>
        <dbReference type="ChEBI" id="CHEBI:30616"/>
        <dbReference type="ChEBI" id="CHEBI:58937"/>
        <dbReference type="ChEBI" id="CHEBI:456215"/>
    </reaction>
</comment>
<keyword evidence="6 7" id="KW-0067">ATP-binding</keyword>
<dbReference type="InterPro" id="IPR006282">
    <property type="entry name" value="Thi_PPkinase"/>
</dbReference>
<dbReference type="SUPFAM" id="SSF63999">
    <property type="entry name" value="Thiamin pyrophosphokinase, catalytic domain"/>
    <property type="match status" value="1"/>
</dbReference>
<keyword evidence="4 7" id="KW-0547">Nucleotide-binding</keyword>
<proteinExistence type="inferred from homology"/>
<dbReference type="EMBL" id="JAWCUI010000020">
    <property type="protein sequence ID" value="KAL1897149.1"/>
    <property type="molecule type" value="Genomic_DNA"/>
</dbReference>
<feature type="domain" description="Thiamin pyrophosphokinase thiamin-binding" evidence="8">
    <location>
        <begin position="201"/>
        <end position="281"/>
    </location>
</feature>
<dbReference type="SMART" id="SM00983">
    <property type="entry name" value="TPK_B1_binding"/>
    <property type="match status" value="1"/>
</dbReference>
<name>A0ABR3ZA13_9PEZI</name>
<dbReference type="Proteomes" id="UP001583186">
    <property type="component" value="Unassembled WGS sequence"/>
</dbReference>
<keyword evidence="3 7" id="KW-0808">Transferase</keyword>
<dbReference type="EC" id="2.7.6.2" evidence="7"/>
<dbReference type="NCBIfam" id="TIGR01378">
    <property type="entry name" value="thi_PPkinase"/>
    <property type="match status" value="1"/>
</dbReference>
<accession>A0ABR3ZA13</accession>
<keyword evidence="5 7" id="KW-0418">Kinase</keyword>
<dbReference type="InterPro" id="IPR016966">
    <property type="entry name" value="Thiamin_pyrophosphokinase_euk"/>
</dbReference>
<dbReference type="Pfam" id="PF04263">
    <property type="entry name" value="TPK_catalytic"/>
    <property type="match status" value="1"/>
</dbReference>
<evidence type="ECO:0000256" key="3">
    <source>
        <dbReference type="ARBA" id="ARBA00022679"/>
    </source>
</evidence>
<comment type="pathway">
    <text evidence="1 7">Cofactor biosynthesis; thiamine diphosphate biosynthesis; thiamine diphosphate from thiamine: step 1/1.</text>
</comment>
<comment type="caution">
    <text evidence="9">The sequence shown here is derived from an EMBL/GenBank/DDBJ whole genome shotgun (WGS) entry which is preliminary data.</text>
</comment>
<dbReference type="PIRSF" id="PIRSF031057">
    <property type="entry name" value="Thiamin_pyrophosphokinase"/>
    <property type="match status" value="1"/>
</dbReference>
<evidence type="ECO:0000313" key="9">
    <source>
        <dbReference type="EMBL" id="KAL1897149.1"/>
    </source>
</evidence>
<keyword evidence="10" id="KW-1185">Reference proteome</keyword>